<protein>
    <submittedName>
        <fullName evidence="1">GrpB family protein</fullName>
    </submittedName>
</protein>
<dbReference type="EMBL" id="CP096659">
    <property type="protein sequence ID" value="UPV73787.1"/>
    <property type="molecule type" value="Genomic_DNA"/>
</dbReference>
<dbReference type="KEGG" id="halx:M0R89_14720"/>
<dbReference type="Proteomes" id="UP000830729">
    <property type="component" value="Chromosome"/>
</dbReference>
<reference evidence="1 2" key="1">
    <citation type="submission" date="2022-04" db="EMBL/GenBank/DDBJ databases">
        <title>Diverse halophilic archaea isolated from saline environments.</title>
        <authorList>
            <person name="Cui H.-L."/>
        </authorList>
    </citation>
    <scope>NUCLEOTIDE SEQUENCE [LARGE SCALE GENOMIC DNA]</scope>
    <source>
        <strain evidence="1 2">XZYJT49</strain>
    </source>
</reference>
<organism evidence="1 2">
    <name type="scientific">Halorussus limi</name>
    <dbReference type="NCBI Taxonomy" id="2938695"/>
    <lineage>
        <taxon>Archaea</taxon>
        <taxon>Methanobacteriati</taxon>
        <taxon>Methanobacteriota</taxon>
        <taxon>Stenosarchaea group</taxon>
        <taxon>Halobacteria</taxon>
        <taxon>Halobacteriales</taxon>
        <taxon>Haladaptataceae</taxon>
        <taxon>Halorussus</taxon>
    </lineage>
</organism>
<dbReference type="RefSeq" id="WP_248649839.1">
    <property type="nucleotide sequence ID" value="NZ_CP096659.1"/>
</dbReference>
<sequence>MVGLERGTVELRPHQPEWKRHYEAEVRRLEAIAGDRLLDYEHVGSTAVEELAAKPIIDLLAVVADVEDATELVPLLESHGYEYRPEDDVPERLFLAKGPRTNRTHYLSLTERDTDCYREAIAFRDFLRSHPDVAQEYEALKRELAKKHPDDREAYTERKGEFVERVLRRAMDE</sequence>
<dbReference type="Gene3D" id="3.30.460.10">
    <property type="entry name" value="Beta Polymerase, domain 2"/>
    <property type="match status" value="1"/>
</dbReference>
<evidence type="ECO:0000313" key="1">
    <source>
        <dbReference type="EMBL" id="UPV73787.1"/>
    </source>
</evidence>
<proteinExistence type="predicted"/>
<dbReference type="GeneID" id="72186477"/>
<dbReference type="PANTHER" id="PTHR34822:SF1">
    <property type="entry name" value="GRPB FAMILY PROTEIN"/>
    <property type="match status" value="1"/>
</dbReference>
<evidence type="ECO:0000313" key="2">
    <source>
        <dbReference type="Proteomes" id="UP000830729"/>
    </source>
</evidence>
<dbReference type="Pfam" id="PF04229">
    <property type="entry name" value="GrpB"/>
    <property type="match status" value="1"/>
</dbReference>
<gene>
    <name evidence="1" type="ORF">M0R89_14720</name>
</gene>
<dbReference type="SUPFAM" id="SSF81301">
    <property type="entry name" value="Nucleotidyltransferase"/>
    <property type="match status" value="1"/>
</dbReference>
<name>A0A8U0HSD3_9EURY</name>
<dbReference type="PANTHER" id="PTHR34822">
    <property type="entry name" value="GRPB DOMAIN PROTEIN (AFU_ORTHOLOGUE AFUA_1G01530)"/>
    <property type="match status" value="1"/>
</dbReference>
<dbReference type="AlphaFoldDB" id="A0A8U0HSD3"/>
<dbReference type="InterPro" id="IPR007344">
    <property type="entry name" value="GrpB/CoaE"/>
</dbReference>
<accession>A0A8U0HSD3</accession>
<dbReference type="InterPro" id="IPR043519">
    <property type="entry name" value="NT_sf"/>
</dbReference>
<keyword evidence="2" id="KW-1185">Reference proteome</keyword>